<evidence type="ECO:0000313" key="5">
    <source>
        <dbReference type="Proteomes" id="UP000215199"/>
    </source>
</evidence>
<dbReference type="InterPro" id="IPR036628">
    <property type="entry name" value="Clp_N_dom_sf"/>
</dbReference>
<dbReference type="AlphaFoldDB" id="A0A229SL43"/>
<dbReference type="RefSeq" id="WP_093954153.1">
    <property type="nucleotide sequence ID" value="NZ_NMUL01000081.1"/>
</dbReference>
<dbReference type="SUPFAM" id="SSF81923">
    <property type="entry name" value="Double Clp-N motif"/>
    <property type="match status" value="1"/>
</dbReference>
<accession>A0A229SL43</accession>
<proteinExistence type="predicted"/>
<organism evidence="4 5">
    <name type="scientific">Amycolatopsis vastitatis</name>
    <dbReference type="NCBI Taxonomy" id="1905142"/>
    <lineage>
        <taxon>Bacteria</taxon>
        <taxon>Bacillati</taxon>
        <taxon>Actinomycetota</taxon>
        <taxon>Actinomycetes</taxon>
        <taxon>Pseudonocardiales</taxon>
        <taxon>Pseudonocardiaceae</taxon>
        <taxon>Amycolatopsis</taxon>
    </lineage>
</organism>
<keyword evidence="1" id="KW-0677">Repeat</keyword>
<dbReference type="InterPro" id="IPR004176">
    <property type="entry name" value="Clp_R_N"/>
</dbReference>
<dbReference type="OrthoDB" id="9812570at2"/>
<comment type="caution">
    <text evidence="4">The sequence shown here is derived from an EMBL/GenBank/DDBJ whole genome shotgun (WGS) entry which is preliminary data.</text>
</comment>
<feature type="domain" description="Clp R" evidence="3">
    <location>
        <begin position="97"/>
        <end position="239"/>
    </location>
</feature>
<evidence type="ECO:0000313" key="4">
    <source>
        <dbReference type="EMBL" id="OXM59500.1"/>
    </source>
</evidence>
<evidence type="ECO:0000259" key="3">
    <source>
        <dbReference type="PROSITE" id="PS51903"/>
    </source>
</evidence>
<protein>
    <recommendedName>
        <fullName evidence="3">Clp R domain-containing protein</fullName>
    </recommendedName>
</protein>
<sequence>MAQMASLPELVGLVLLDGIDEPRDPVRQIAAAERIAGELNVLGDSLVGFFVEMARAEGCSWTDIGAPRGLSRQGAQQRYGPLLARLTLDDLVRAGVLQPFDNGALGCLRHAQTRATRLGHDAIDSGDLLLAVLDDPAGLAGTVIRALGADPADVRAALEQEPDDDRPAAIPGRTQPGIGPDARRAIDGAIAEAHGQGVAVAHLFLALLRAPGSPGGQALTAHGITRPAALAQILGLAGRPTQDPA</sequence>
<name>A0A229SL43_9PSEU</name>
<reference evidence="5" key="1">
    <citation type="submission" date="2017-07" db="EMBL/GenBank/DDBJ databases">
        <title>Comparative genome mining reveals phylogenetic distribution patterns of secondary metabolites in Amycolatopsis.</title>
        <authorList>
            <person name="Adamek M."/>
            <person name="Alanjary M."/>
            <person name="Sales-Ortells H."/>
            <person name="Goodfellow M."/>
            <person name="Bull A.T."/>
            <person name="Kalinowski J."/>
            <person name="Ziemert N."/>
        </authorList>
    </citation>
    <scope>NUCLEOTIDE SEQUENCE [LARGE SCALE GENOMIC DNA]</scope>
    <source>
        <strain evidence="5">H5</strain>
    </source>
</reference>
<dbReference type="Proteomes" id="UP000215199">
    <property type="component" value="Unassembled WGS sequence"/>
</dbReference>
<dbReference type="PROSITE" id="PS51903">
    <property type="entry name" value="CLP_R"/>
    <property type="match status" value="1"/>
</dbReference>
<keyword evidence="5" id="KW-1185">Reference proteome</keyword>
<dbReference type="Pfam" id="PF02861">
    <property type="entry name" value="Clp_N"/>
    <property type="match status" value="1"/>
</dbReference>
<evidence type="ECO:0000256" key="1">
    <source>
        <dbReference type="PROSITE-ProRule" id="PRU01251"/>
    </source>
</evidence>
<feature type="region of interest" description="Disordered" evidence="2">
    <location>
        <begin position="159"/>
        <end position="182"/>
    </location>
</feature>
<gene>
    <name evidence="4" type="ORF">CF165_47280</name>
</gene>
<dbReference type="Gene3D" id="1.10.1780.10">
    <property type="entry name" value="Clp, N-terminal domain"/>
    <property type="match status" value="1"/>
</dbReference>
<evidence type="ECO:0000256" key="2">
    <source>
        <dbReference type="SAM" id="MobiDB-lite"/>
    </source>
</evidence>
<dbReference type="EMBL" id="NMUL01000081">
    <property type="protein sequence ID" value="OXM59500.1"/>
    <property type="molecule type" value="Genomic_DNA"/>
</dbReference>